<keyword evidence="1" id="KW-0472">Membrane</keyword>
<sequence length="151" mass="17635">MPLCSKLFFKTIFFMINKITFYFLFCCLLLCFILFYFNLTFLISIFTNKFAFSFTPHIFLLILGKRKVLRTKEFLEDANYYFNLSPANLIQTSAKLCLACVYALKDSFLGIGVFPASHNCMTFLVDFTLAHSSVTRQVLIRLRTGWEYAQE</sequence>
<accession>A0A1I7W831</accession>
<keyword evidence="2" id="KW-1185">Reference proteome</keyword>
<reference evidence="3" key="1">
    <citation type="submission" date="2016-11" db="UniProtKB">
        <authorList>
            <consortium name="WormBaseParasite"/>
        </authorList>
    </citation>
    <scope>IDENTIFICATION</scope>
</reference>
<evidence type="ECO:0000313" key="2">
    <source>
        <dbReference type="Proteomes" id="UP000095283"/>
    </source>
</evidence>
<dbReference type="Proteomes" id="UP000095283">
    <property type="component" value="Unplaced"/>
</dbReference>
<proteinExistence type="predicted"/>
<keyword evidence="1" id="KW-1133">Transmembrane helix</keyword>
<dbReference type="AlphaFoldDB" id="A0A1I7W831"/>
<dbReference type="WBParaSite" id="Hba_00777">
    <property type="protein sequence ID" value="Hba_00777"/>
    <property type="gene ID" value="Hba_00777"/>
</dbReference>
<protein>
    <submittedName>
        <fullName evidence="3">Uncharacterized protein</fullName>
    </submittedName>
</protein>
<feature type="transmembrane region" description="Helical" evidence="1">
    <location>
        <begin position="12"/>
        <end position="35"/>
    </location>
</feature>
<keyword evidence="1" id="KW-0812">Transmembrane</keyword>
<evidence type="ECO:0000313" key="3">
    <source>
        <dbReference type="WBParaSite" id="Hba_00777"/>
    </source>
</evidence>
<name>A0A1I7W831_HETBA</name>
<organism evidence="2 3">
    <name type="scientific">Heterorhabditis bacteriophora</name>
    <name type="common">Entomopathogenic nematode worm</name>
    <dbReference type="NCBI Taxonomy" id="37862"/>
    <lineage>
        <taxon>Eukaryota</taxon>
        <taxon>Metazoa</taxon>
        <taxon>Ecdysozoa</taxon>
        <taxon>Nematoda</taxon>
        <taxon>Chromadorea</taxon>
        <taxon>Rhabditida</taxon>
        <taxon>Rhabditina</taxon>
        <taxon>Rhabditomorpha</taxon>
        <taxon>Strongyloidea</taxon>
        <taxon>Heterorhabditidae</taxon>
        <taxon>Heterorhabditis</taxon>
    </lineage>
</organism>
<evidence type="ECO:0000256" key="1">
    <source>
        <dbReference type="SAM" id="Phobius"/>
    </source>
</evidence>